<evidence type="ECO:0000256" key="3">
    <source>
        <dbReference type="HAMAP-Rule" id="MF_01963"/>
    </source>
</evidence>
<dbReference type="InterPro" id="IPR010044">
    <property type="entry name" value="MTAP"/>
</dbReference>
<dbReference type="EC" id="2.4.2.1" evidence="3"/>
<evidence type="ECO:0000313" key="6">
    <source>
        <dbReference type="EMBL" id="KXP14828.1"/>
    </source>
</evidence>
<comment type="catalytic activity">
    <reaction evidence="3">
        <text>a purine D-ribonucleoside + phosphate = a purine nucleobase + alpha-D-ribose 1-phosphate</text>
        <dbReference type="Rhea" id="RHEA:19805"/>
        <dbReference type="ChEBI" id="CHEBI:26386"/>
        <dbReference type="ChEBI" id="CHEBI:43474"/>
        <dbReference type="ChEBI" id="CHEBI:57720"/>
        <dbReference type="ChEBI" id="CHEBI:142355"/>
        <dbReference type="EC" id="2.4.2.1"/>
    </reaction>
</comment>
<dbReference type="EMBL" id="LSRF01000001">
    <property type="protein sequence ID" value="KXP14828.1"/>
    <property type="molecule type" value="Genomic_DNA"/>
</dbReference>
<feature type="binding site" evidence="3">
    <location>
        <position position="191"/>
    </location>
    <ligand>
        <name>phosphate</name>
        <dbReference type="ChEBI" id="CHEBI:43474"/>
    </ligand>
</feature>
<comment type="pathway">
    <text evidence="3">Purine metabolism; purine nucleoside salvage.</text>
</comment>
<sequence length="253" mass="27488">MSESTAAHAEGATVAILGSWGYYGLLDDARSYPVDTPYGRPSDDVVIGTAHGRRVAYLTRSGRERNIPPHRINHRANIWALHHLGVRHIFGATPAGAFDPSIGVGTVVVPDQLVDRTGVTDDTFHDDEDVRVSFAEPFAADTREAAISALREQRWVVADGGVVVAIRGPRFSTTAESRWYAAQGWDVVSTTPYPESVLARELGMGYACVALVTDHDVIAETPWPVSQEQVERTLDANTMRLREALVRAAAALS</sequence>
<dbReference type="PANTHER" id="PTHR42679:SF2">
    <property type="entry name" value="S-METHYL-5'-THIOADENOSINE PHOSPHORYLASE"/>
    <property type="match status" value="1"/>
</dbReference>
<dbReference type="GO" id="GO:0019509">
    <property type="term" value="P:L-methionine salvage from methylthioadenosine"/>
    <property type="evidence" value="ECO:0007669"/>
    <property type="project" value="TreeGrafter"/>
</dbReference>
<comment type="miscellaneous">
    <text evidence="3">Although this enzyme belongs to the family of MTA phosphorylases based on sequence homology, it lacks several conserved amino acids in the substrate binding pocket that confer specificity towards MTA.</text>
</comment>
<dbReference type="RefSeq" id="WP_068569440.1">
    <property type="nucleotide sequence ID" value="NZ_LSRE01000001.1"/>
</dbReference>
<feature type="binding site" evidence="3">
    <location>
        <begin position="214"/>
        <end position="216"/>
    </location>
    <ligand>
        <name>substrate</name>
    </ligand>
</feature>
<name>A0A138AWI7_9ACTN</name>
<dbReference type="Proteomes" id="UP000070409">
    <property type="component" value="Unassembled WGS sequence"/>
</dbReference>
<reference evidence="6" key="2">
    <citation type="submission" date="2016-02" db="EMBL/GenBank/DDBJ databases">
        <authorList>
            <person name="Teng J.L."/>
            <person name="Yang Y."/>
            <person name="Huang Y."/>
            <person name="Guo F."/>
            <person name="Wei W."/>
            <person name="Chen J.H."/>
            <person name="Wong S.Y."/>
            <person name="Lau S.K."/>
            <person name="Woo P.C."/>
        </authorList>
    </citation>
    <scope>NUCLEOTIDE SEQUENCE</scope>
    <source>
        <strain evidence="6">JCM 15929</strain>
    </source>
</reference>
<dbReference type="CDD" id="cd09010">
    <property type="entry name" value="MTAP_SsMTAPII_like_MTIP"/>
    <property type="match status" value="1"/>
</dbReference>
<dbReference type="AlphaFoldDB" id="A0A138AWI7"/>
<feature type="domain" description="Nucleoside phosphorylase" evidence="4">
    <location>
        <begin position="14"/>
        <end position="247"/>
    </location>
</feature>
<dbReference type="UniPathway" id="UPA00606"/>
<accession>A0A138AWI7</accession>
<dbReference type="OrthoDB" id="1523230at2"/>
<dbReference type="GO" id="GO:0005829">
    <property type="term" value="C:cytosol"/>
    <property type="evidence" value="ECO:0007669"/>
    <property type="project" value="TreeGrafter"/>
</dbReference>
<evidence type="ECO:0000256" key="1">
    <source>
        <dbReference type="ARBA" id="ARBA00022676"/>
    </source>
</evidence>
<dbReference type="Pfam" id="PF01048">
    <property type="entry name" value="PNP_UDP_1"/>
    <property type="match status" value="1"/>
</dbReference>
<dbReference type="Proteomes" id="UP000070258">
    <property type="component" value="Unassembled WGS sequence"/>
</dbReference>
<feature type="site" description="Important for substrate specificity" evidence="3">
    <location>
        <position position="172"/>
    </location>
</feature>
<dbReference type="Gene3D" id="3.40.50.1580">
    <property type="entry name" value="Nucleoside phosphorylase domain"/>
    <property type="match status" value="1"/>
</dbReference>
<proteinExistence type="inferred from homology"/>
<evidence type="ECO:0000259" key="4">
    <source>
        <dbReference type="Pfam" id="PF01048"/>
    </source>
</evidence>
<dbReference type="InterPro" id="IPR035994">
    <property type="entry name" value="Nucleoside_phosphorylase_sf"/>
</dbReference>
<evidence type="ECO:0000313" key="7">
    <source>
        <dbReference type="Proteomes" id="UP000070258"/>
    </source>
</evidence>
<keyword evidence="3" id="KW-0660">Purine salvage</keyword>
<gene>
    <name evidence="6" type="ORF">AXK60_02845</name>
    <name evidence="5" type="ORF">AXK61_01455</name>
</gene>
<protein>
    <recommendedName>
        <fullName evidence="3">Purine nucleoside phosphorylase</fullName>
        <shortName evidence="3">PNP</shortName>
        <ecNumber evidence="3">2.4.2.1</ecNumber>
    </recommendedName>
</protein>
<comment type="caution">
    <text evidence="6">The sequence shown here is derived from an EMBL/GenBank/DDBJ whole genome shotgun (WGS) entry which is preliminary data.</text>
</comment>
<comment type="caution">
    <text evidence="3">Lacks conserved residue(s) required for the propagation of feature annotation.</text>
</comment>
<dbReference type="InterPro" id="IPR000845">
    <property type="entry name" value="Nucleoside_phosphorylase_d"/>
</dbReference>
<evidence type="ECO:0000256" key="2">
    <source>
        <dbReference type="ARBA" id="ARBA00022679"/>
    </source>
</evidence>
<reference evidence="7" key="3">
    <citation type="submission" date="2016-02" db="EMBL/GenBank/DDBJ databases">
        <authorList>
            <person name="Wen L."/>
            <person name="He K."/>
            <person name="Yang H."/>
        </authorList>
    </citation>
    <scope>NUCLEOTIDE SEQUENCE [LARGE SCALE GENOMIC DNA]</scope>
    <source>
        <strain evidence="7">JCM 15929</strain>
    </source>
</reference>
<dbReference type="SUPFAM" id="SSF53167">
    <property type="entry name" value="Purine and uridine phosphorylases"/>
    <property type="match status" value="1"/>
</dbReference>
<comment type="similarity">
    <text evidence="3">Belongs to the PNP/MTAP phosphorylase family. MTAP subfamily.</text>
</comment>
<comment type="subunit">
    <text evidence="3">Homohexamer. Dimer of a homotrimer.</text>
</comment>
<keyword evidence="8" id="KW-1185">Reference proteome</keyword>
<keyword evidence="2 3" id="KW-0808">Transferase</keyword>
<dbReference type="STRING" id="239498.AXK60_02845"/>
<evidence type="ECO:0000313" key="8">
    <source>
        <dbReference type="Proteomes" id="UP000070409"/>
    </source>
</evidence>
<dbReference type="GO" id="GO:0006166">
    <property type="term" value="P:purine ribonucleoside salvage"/>
    <property type="evidence" value="ECO:0007669"/>
    <property type="project" value="UniProtKB-UniRule"/>
</dbReference>
<dbReference type="HAMAP" id="MF_01963">
    <property type="entry name" value="MTAP"/>
    <property type="match status" value="1"/>
</dbReference>
<feature type="site" description="Important for substrate specificity" evidence="3">
    <location>
        <position position="227"/>
    </location>
</feature>
<keyword evidence="1 3" id="KW-0328">Glycosyltransferase</keyword>
<comment type="function">
    <text evidence="3">Purine nucleoside phosphorylase involved in purine salvage.</text>
</comment>
<dbReference type="PANTHER" id="PTHR42679">
    <property type="entry name" value="S-METHYL-5'-THIOADENOSINE PHOSPHORYLASE"/>
    <property type="match status" value="1"/>
</dbReference>
<organism evidence="6 7">
    <name type="scientific">Tsukamurella pseudospumae</name>
    <dbReference type="NCBI Taxonomy" id="239498"/>
    <lineage>
        <taxon>Bacteria</taxon>
        <taxon>Bacillati</taxon>
        <taxon>Actinomycetota</taxon>
        <taxon>Actinomycetes</taxon>
        <taxon>Mycobacteriales</taxon>
        <taxon>Tsukamurellaceae</taxon>
        <taxon>Tsukamurella</taxon>
    </lineage>
</organism>
<dbReference type="EMBL" id="LSRE01000001">
    <property type="protein sequence ID" value="KXP01503.1"/>
    <property type="molecule type" value="Genomic_DNA"/>
</dbReference>
<dbReference type="GO" id="GO:0017061">
    <property type="term" value="F:S-methyl-5-thioadenosine phosphorylase activity"/>
    <property type="evidence" value="ECO:0007669"/>
    <property type="project" value="InterPro"/>
</dbReference>
<evidence type="ECO:0000313" key="5">
    <source>
        <dbReference type="EMBL" id="KXP01503.1"/>
    </source>
</evidence>
<reference evidence="5 8" key="1">
    <citation type="submission" date="2016-02" db="EMBL/GenBank/DDBJ databases">
        <authorList>
            <person name="Teng J.L."/>
            <person name="Tang Y."/>
            <person name="Huang Y."/>
            <person name="Guo F."/>
            <person name="Wei W."/>
            <person name="Chen J.H."/>
            <person name="Wong S.Y."/>
            <person name="Lau S.K."/>
            <person name="Woo P.C."/>
        </authorList>
    </citation>
    <scope>NUCLEOTIDE SEQUENCE [LARGE SCALE GENOMIC DNA]</scope>
    <source>
        <strain evidence="5 8">JCM 13375</strain>
    </source>
</reference>